<dbReference type="EMBL" id="BMMH01000007">
    <property type="protein sequence ID" value="GGL20715.1"/>
    <property type="molecule type" value="Genomic_DNA"/>
</dbReference>
<protein>
    <submittedName>
        <fullName evidence="1">Uncharacterized protein</fullName>
    </submittedName>
</protein>
<evidence type="ECO:0000313" key="1">
    <source>
        <dbReference type="EMBL" id="GGL20715.1"/>
    </source>
</evidence>
<gene>
    <name evidence="1" type="ORF">GCM10011588_39460</name>
</gene>
<reference evidence="1" key="1">
    <citation type="journal article" date="2014" name="Int. J. Syst. Evol. Microbiol.">
        <title>Complete genome sequence of Corynebacterium casei LMG S-19264T (=DSM 44701T), isolated from a smear-ripened cheese.</title>
        <authorList>
            <consortium name="US DOE Joint Genome Institute (JGI-PGF)"/>
            <person name="Walter F."/>
            <person name="Albersmeier A."/>
            <person name="Kalinowski J."/>
            <person name="Ruckert C."/>
        </authorList>
    </citation>
    <scope>NUCLEOTIDE SEQUENCE</scope>
    <source>
        <strain evidence="1">CGMCC 4.3508</strain>
    </source>
</reference>
<accession>A0A917RRK8</accession>
<dbReference type="Proteomes" id="UP000638263">
    <property type="component" value="Unassembled WGS sequence"/>
</dbReference>
<sequence length="110" mass="12234">MGESKILVRALLQERGNRTPGFIGSEECSGRIDQTAGYRIGCQFACDLSQVVGGRSDGLRVLTEKCSYAVVDKVESIRHTIVCPALDGLSGAMEHLGIQRDRRQRLQRWR</sequence>
<keyword evidence="2" id="KW-1185">Reference proteome</keyword>
<organism evidence="1 2">
    <name type="scientific">Nocardia jinanensis</name>
    <dbReference type="NCBI Taxonomy" id="382504"/>
    <lineage>
        <taxon>Bacteria</taxon>
        <taxon>Bacillati</taxon>
        <taxon>Actinomycetota</taxon>
        <taxon>Actinomycetes</taxon>
        <taxon>Mycobacteriales</taxon>
        <taxon>Nocardiaceae</taxon>
        <taxon>Nocardia</taxon>
    </lineage>
</organism>
<reference evidence="1" key="2">
    <citation type="submission" date="2020-09" db="EMBL/GenBank/DDBJ databases">
        <authorList>
            <person name="Sun Q."/>
            <person name="Zhou Y."/>
        </authorList>
    </citation>
    <scope>NUCLEOTIDE SEQUENCE</scope>
    <source>
        <strain evidence="1">CGMCC 4.3508</strain>
    </source>
</reference>
<name>A0A917RRK8_9NOCA</name>
<dbReference type="AlphaFoldDB" id="A0A917RRK8"/>
<evidence type="ECO:0000313" key="2">
    <source>
        <dbReference type="Proteomes" id="UP000638263"/>
    </source>
</evidence>
<proteinExistence type="predicted"/>
<comment type="caution">
    <text evidence="1">The sequence shown here is derived from an EMBL/GenBank/DDBJ whole genome shotgun (WGS) entry which is preliminary data.</text>
</comment>